<organism evidence="1 2">
    <name type="scientific">Amycolatopsis tucumanensis</name>
    <dbReference type="NCBI Taxonomy" id="401106"/>
    <lineage>
        <taxon>Bacteria</taxon>
        <taxon>Bacillati</taxon>
        <taxon>Actinomycetota</taxon>
        <taxon>Actinomycetes</taxon>
        <taxon>Pseudonocardiales</taxon>
        <taxon>Pseudonocardiaceae</taxon>
        <taxon>Amycolatopsis</taxon>
    </lineage>
</organism>
<name>A0ABP7J8K8_9PSEU</name>
<protein>
    <submittedName>
        <fullName evidence="1">Uncharacterized protein</fullName>
    </submittedName>
</protein>
<evidence type="ECO:0000313" key="1">
    <source>
        <dbReference type="EMBL" id="GAA3836698.1"/>
    </source>
</evidence>
<reference evidence="2" key="1">
    <citation type="journal article" date="2019" name="Int. J. Syst. Evol. Microbiol.">
        <title>The Global Catalogue of Microorganisms (GCM) 10K type strain sequencing project: providing services to taxonomists for standard genome sequencing and annotation.</title>
        <authorList>
            <consortium name="The Broad Institute Genomics Platform"/>
            <consortium name="The Broad Institute Genome Sequencing Center for Infectious Disease"/>
            <person name="Wu L."/>
            <person name="Ma J."/>
        </authorList>
    </citation>
    <scope>NUCLEOTIDE SEQUENCE [LARGE SCALE GENOMIC DNA]</scope>
    <source>
        <strain evidence="2">JCM 17017</strain>
    </source>
</reference>
<keyword evidence="2" id="KW-1185">Reference proteome</keyword>
<dbReference type="Proteomes" id="UP001501624">
    <property type="component" value="Unassembled WGS sequence"/>
</dbReference>
<comment type="caution">
    <text evidence="1">The sequence shown here is derived from an EMBL/GenBank/DDBJ whole genome shotgun (WGS) entry which is preliminary data.</text>
</comment>
<proteinExistence type="predicted"/>
<dbReference type="EMBL" id="BAABCM010000010">
    <property type="protein sequence ID" value="GAA3836698.1"/>
    <property type="molecule type" value="Genomic_DNA"/>
</dbReference>
<accession>A0ABP7J8K8</accession>
<sequence length="94" mass="10099">MHKPEGDGMTTQPPTQGEVKCFSVIPEPARPARTLLIFRAALSRGGESALRAVRLAALERSPSDHPRPLSLIVFQSPSRVVKAGKRALTTLVGD</sequence>
<evidence type="ECO:0000313" key="2">
    <source>
        <dbReference type="Proteomes" id="UP001501624"/>
    </source>
</evidence>
<gene>
    <name evidence="1" type="ORF">GCM10022380_63560</name>
</gene>